<gene>
    <name evidence="3" type="ORF">Mettu_3626</name>
</gene>
<evidence type="ECO:0000256" key="1">
    <source>
        <dbReference type="SAM" id="MobiDB-lite"/>
    </source>
</evidence>
<protein>
    <recommendedName>
        <fullName evidence="2">H repeat-associated protein N-terminal domain-containing protein</fullName>
    </recommendedName>
</protein>
<proteinExistence type="predicted"/>
<dbReference type="HOGENOM" id="CLU_2220098_0_0_6"/>
<organism evidence="3 4">
    <name type="scientific">Methylobacter tundripaludum (strain ATCC BAA-1195 / DSM 17260 / SV96)</name>
    <dbReference type="NCBI Taxonomy" id="697282"/>
    <lineage>
        <taxon>Bacteria</taxon>
        <taxon>Pseudomonadati</taxon>
        <taxon>Pseudomonadota</taxon>
        <taxon>Gammaproteobacteria</taxon>
        <taxon>Methylococcales</taxon>
        <taxon>Methylococcaceae</taxon>
        <taxon>Methylobacter</taxon>
    </lineage>
</organism>
<evidence type="ECO:0000313" key="4">
    <source>
        <dbReference type="Proteomes" id="UP000004664"/>
    </source>
</evidence>
<evidence type="ECO:0000259" key="2">
    <source>
        <dbReference type="Pfam" id="PF13808"/>
    </source>
</evidence>
<name>G3IZW0_METTV</name>
<dbReference type="InterPro" id="IPR032806">
    <property type="entry name" value="YbfD_N"/>
</dbReference>
<feature type="region of interest" description="Disordered" evidence="1">
    <location>
        <begin position="83"/>
        <end position="106"/>
    </location>
</feature>
<reference evidence="3 4" key="1">
    <citation type="submission" date="2011-06" db="EMBL/GenBank/DDBJ databases">
        <title>Genomic sequence of Methylobacter tundripaludum SV96.</title>
        <authorList>
            <consortium name="US DOE Joint Genome Institute"/>
            <person name="Lucas S."/>
            <person name="Han J."/>
            <person name="Lapidus A."/>
            <person name="Cheng J.-F."/>
            <person name="Goodwin L."/>
            <person name="Pitluck S."/>
            <person name="Held B."/>
            <person name="Detter J.C."/>
            <person name="Han C."/>
            <person name="Tapia R."/>
            <person name="Land M."/>
            <person name="Hauser L."/>
            <person name="Kyrpides N."/>
            <person name="Ivanova N."/>
            <person name="Ovchinnikova G."/>
            <person name="Pagani I."/>
            <person name="Klotz M.G."/>
            <person name="Dispirito A.A."/>
            <person name="Murrell J.C."/>
            <person name="Dunfield P."/>
            <person name="Kalyuzhnaya M.G."/>
            <person name="Svenning M."/>
            <person name="Trotsenko Y.A."/>
            <person name="Stein L.Y."/>
            <person name="Woyke T."/>
        </authorList>
    </citation>
    <scope>NUCLEOTIDE SEQUENCE [LARGE SCALE GENOMIC DNA]</scope>
    <source>
        <strain evidence="4">ATCC BAA-1195 / DSM 17260 / SV96</strain>
    </source>
</reference>
<evidence type="ECO:0000313" key="3">
    <source>
        <dbReference type="EMBL" id="EGW20482.1"/>
    </source>
</evidence>
<dbReference type="AlphaFoldDB" id="G3IZW0"/>
<feature type="domain" description="H repeat-associated protein N-terminal" evidence="2">
    <location>
        <begin position="14"/>
        <end position="49"/>
    </location>
</feature>
<dbReference type="Proteomes" id="UP000004664">
    <property type="component" value="Unassembled WGS sequence"/>
</dbReference>
<sequence length="106" mass="11945">MKAGMLPNPQVYCKELPDPRRETKNKLHKLEDILMIVLCSLLSGINDWSGHYKLVSAIFLTDVTHGWYFSRLPRRAPELYREQPVRGAAGMPRVSRGAGAPSADPR</sequence>
<dbReference type="Pfam" id="PF13808">
    <property type="entry name" value="DDE_Tnp_1_assoc"/>
    <property type="match status" value="1"/>
</dbReference>
<accession>G3IZW0</accession>
<keyword evidence="4" id="KW-1185">Reference proteome</keyword>
<dbReference type="EMBL" id="JH109153">
    <property type="protein sequence ID" value="EGW20482.1"/>
    <property type="molecule type" value="Genomic_DNA"/>
</dbReference>